<accession>K0RUL0</accession>
<keyword evidence="3" id="KW-1185">Reference proteome</keyword>
<reference evidence="2 3" key="1">
    <citation type="journal article" date="2012" name="Genome Biol.">
        <title>Genome and low-iron response of an oceanic diatom adapted to chronic iron limitation.</title>
        <authorList>
            <person name="Lommer M."/>
            <person name="Specht M."/>
            <person name="Roy A.S."/>
            <person name="Kraemer L."/>
            <person name="Andreson R."/>
            <person name="Gutowska M.A."/>
            <person name="Wolf J."/>
            <person name="Bergner S.V."/>
            <person name="Schilhabel M.B."/>
            <person name="Klostermeier U.C."/>
            <person name="Beiko R.G."/>
            <person name="Rosenstiel P."/>
            <person name="Hippler M."/>
            <person name="Laroche J."/>
        </authorList>
    </citation>
    <scope>NUCLEOTIDE SEQUENCE [LARGE SCALE GENOMIC DNA]</scope>
    <source>
        <strain evidence="2 3">CCMP1005</strain>
    </source>
</reference>
<gene>
    <name evidence="2" type="ORF">THAOC_30681</name>
</gene>
<evidence type="ECO:0000256" key="1">
    <source>
        <dbReference type="SAM" id="MobiDB-lite"/>
    </source>
</evidence>
<sequence length="87" mass="9020">MVLQLRDRASRLSARGAGDRRPSGRVLDGGVLHAGWLARPLRSPGGHSLGHLGEGGVRALGGGGKPASVERERGVYTSLLPDAEDPC</sequence>
<feature type="region of interest" description="Disordered" evidence="1">
    <location>
        <begin position="1"/>
        <end position="25"/>
    </location>
</feature>
<proteinExistence type="predicted"/>
<name>K0RUL0_THAOC</name>
<dbReference type="AlphaFoldDB" id="K0RUL0"/>
<dbReference type="EMBL" id="AGNL01043912">
    <property type="protein sequence ID" value="EJK50362.1"/>
    <property type="molecule type" value="Genomic_DNA"/>
</dbReference>
<feature type="region of interest" description="Disordered" evidence="1">
    <location>
        <begin position="43"/>
        <end position="70"/>
    </location>
</feature>
<comment type="caution">
    <text evidence="2">The sequence shown here is derived from an EMBL/GenBank/DDBJ whole genome shotgun (WGS) entry which is preliminary data.</text>
</comment>
<evidence type="ECO:0000313" key="2">
    <source>
        <dbReference type="EMBL" id="EJK50362.1"/>
    </source>
</evidence>
<evidence type="ECO:0000313" key="3">
    <source>
        <dbReference type="Proteomes" id="UP000266841"/>
    </source>
</evidence>
<protein>
    <submittedName>
        <fullName evidence="2">Uncharacterized protein</fullName>
    </submittedName>
</protein>
<organism evidence="2 3">
    <name type="scientific">Thalassiosira oceanica</name>
    <name type="common">Marine diatom</name>
    <dbReference type="NCBI Taxonomy" id="159749"/>
    <lineage>
        <taxon>Eukaryota</taxon>
        <taxon>Sar</taxon>
        <taxon>Stramenopiles</taxon>
        <taxon>Ochrophyta</taxon>
        <taxon>Bacillariophyta</taxon>
        <taxon>Coscinodiscophyceae</taxon>
        <taxon>Thalassiosirophycidae</taxon>
        <taxon>Thalassiosirales</taxon>
        <taxon>Thalassiosiraceae</taxon>
        <taxon>Thalassiosira</taxon>
    </lineage>
</organism>
<feature type="compositionally biased region" description="Gly residues" evidence="1">
    <location>
        <begin position="52"/>
        <end position="65"/>
    </location>
</feature>
<feature type="compositionally biased region" description="Basic and acidic residues" evidence="1">
    <location>
        <begin position="1"/>
        <end position="10"/>
    </location>
</feature>
<dbReference type="Proteomes" id="UP000266841">
    <property type="component" value="Unassembled WGS sequence"/>
</dbReference>